<dbReference type="Pfam" id="PF00691">
    <property type="entry name" value="OmpA"/>
    <property type="match status" value="1"/>
</dbReference>
<keyword evidence="4 9" id="KW-0812">Transmembrane</keyword>
<dbReference type="OMA" id="ERTMIVQ"/>
<protein>
    <submittedName>
        <fullName evidence="10">OmpA family protein</fullName>
    </submittedName>
</protein>
<keyword evidence="6 7" id="KW-0472">Membrane</keyword>
<proteinExistence type="inferred from homology"/>
<dbReference type="InterPro" id="IPR025713">
    <property type="entry name" value="MotB-like_N_dom"/>
</dbReference>
<dbReference type="InterPro" id="IPR036737">
    <property type="entry name" value="OmpA-like_sf"/>
</dbReference>
<name>A0A7W4FE18_GLUDI</name>
<keyword evidence="3" id="KW-1003">Cell membrane</keyword>
<evidence type="ECO:0000256" key="6">
    <source>
        <dbReference type="ARBA" id="ARBA00023136"/>
    </source>
</evidence>
<evidence type="ECO:0000256" key="7">
    <source>
        <dbReference type="PROSITE-ProRule" id="PRU00473"/>
    </source>
</evidence>
<feature type="compositionally biased region" description="Low complexity" evidence="8">
    <location>
        <begin position="336"/>
        <end position="353"/>
    </location>
</feature>
<dbReference type="PROSITE" id="PS51123">
    <property type="entry name" value="OMPA_2"/>
    <property type="match status" value="1"/>
</dbReference>
<accession>A0A7W4FE18</accession>
<dbReference type="CDD" id="cd07185">
    <property type="entry name" value="OmpA_C-like"/>
    <property type="match status" value="1"/>
</dbReference>
<evidence type="ECO:0000256" key="3">
    <source>
        <dbReference type="ARBA" id="ARBA00022475"/>
    </source>
</evidence>
<feature type="transmembrane region" description="Helical" evidence="9">
    <location>
        <begin position="33"/>
        <end position="52"/>
    </location>
</feature>
<dbReference type="Proteomes" id="UP000550787">
    <property type="component" value="Unassembled WGS sequence"/>
</dbReference>
<evidence type="ECO:0000256" key="2">
    <source>
        <dbReference type="ARBA" id="ARBA00008914"/>
    </source>
</evidence>
<feature type="region of interest" description="Disordered" evidence="8">
    <location>
        <begin position="336"/>
        <end position="368"/>
    </location>
</feature>
<comment type="caution">
    <text evidence="10">The sequence shown here is derived from an EMBL/GenBank/DDBJ whole genome shotgun (WGS) entry which is preliminary data.</text>
</comment>
<organism evidence="10 11">
    <name type="scientific">Gluconacetobacter diazotrophicus</name>
    <name type="common">Acetobacter diazotrophicus</name>
    <dbReference type="NCBI Taxonomy" id="33996"/>
    <lineage>
        <taxon>Bacteria</taxon>
        <taxon>Pseudomonadati</taxon>
        <taxon>Pseudomonadota</taxon>
        <taxon>Alphaproteobacteria</taxon>
        <taxon>Acetobacterales</taxon>
        <taxon>Acetobacteraceae</taxon>
        <taxon>Gluconacetobacter</taxon>
    </lineage>
</organism>
<dbReference type="AlphaFoldDB" id="A0A7W4FE18"/>
<dbReference type="SUPFAM" id="SSF103088">
    <property type="entry name" value="OmpA-like"/>
    <property type="match status" value="1"/>
</dbReference>
<gene>
    <name evidence="10" type="ORF">HLH33_07070</name>
</gene>
<dbReference type="Gene3D" id="3.30.1330.60">
    <property type="entry name" value="OmpA-like domain"/>
    <property type="match status" value="1"/>
</dbReference>
<dbReference type="Pfam" id="PF13677">
    <property type="entry name" value="MotB_plug"/>
    <property type="match status" value="1"/>
</dbReference>
<dbReference type="EMBL" id="JABEQG010000009">
    <property type="protein sequence ID" value="MBB2156071.1"/>
    <property type="molecule type" value="Genomic_DNA"/>
</dbReference>
<keyword evidence="5 9" id="KW-1133">Transmembrane helix</keyword>
<comment type="subcellular location">
    <subcellularLocation>
        <location evidence="1">Cell membrane</location>
        <topology evidence="1">Single-pass membrane protein</topology>
    </subcellularLocation>
</comment>
<comment type="similarity">
    <text evidence="2">Belongs to the MotB family.</text>
</comment>
<evidence type="ECO:0000256" key="5">
    <source>
        <dbReference type="ARBA" id="ARBA00022989"/>
    </source>
</evidence>
<dbReference type="PANTHER" id="PTHR30329">
    <property type="entry name" value="STATOR ELEMENT OF FLAGELLAR MOTOR COMPLEX"/>
    <property type="match status" value="1"/>
</dbReference>
<evidence type="ECO:0000256" key="1">
    <source>
        <dbReference type="ARBA" id="ARBA00004162"/>
    </source>
</evidence>
<evidence type="ECO:0000313" key="10">
    <source>
        <dbReference type="EMBL" id="MBB2156071.1"/>
    </source>
</evidence>
<feature type="region of interest" description="Disordered" evidence="8">
    <location>
        <begin position="1"/>
        <end position="27"/>
    </location>
</feature>
<dbReference type="PANTHER" id="PTHR30329:SF21">
    <property type="entry name" value="LIPOPROTEIN YIAD-RELATED"/>
    <property type="match status" value="1"/>
</dbReference>
<dbReference type="InterPro" id="IPR006665">
    <property type="entry name" value="OmpA-like"/>
</dbReference>
<evidence type="ECO:0000256" key="8">
    <source>
        <dbReference type="SAM" id="MobiDB-lite"/>
    </source>
</evidence>
<evidence type="ECO:0000256" key="4">
    <source>
        <dbReference type="ARBA" id="ARBA00022692"/>
    </source>
</evidence>
<feature type="region of interest" description="Disordered" evidence="8">
    <location>
        <begin position="104"/>
        <end position="128"/>
    </location>
</feature>
<sequence length="368" mass="39234">MAKNDNKQQPILIRRSDGEDSEEGGHSGGAWKIAYADFMTAMMSFFLVMWLLNATTDEQRRGIAQFFNPMADRDTHAQPTDSMLDVQPSPLWGGSAIRRIKNGDTLDPVQDGAPGARNAPRTVRQDRSSDDITLGLRTRLNPSPPAIVPIGGPQTGAARSVGYIGAGSPAEASAEEAAVEQMASGLRQAIQDNPEIRDAASDVSIQIGRDDIRIELRDSNNTPMFDSGSATPNRLGKQMLAQIAAWLAPMPEPISIVGYTDGAPYHVGRQWGMSNWTLSVMRADHARETLVQAGYPDRNILDVSGRSDRDLALPSDPSGAGNRRVVLIMHRRFSNPAGPAPVAGAPGTPASPAKADKPEGTAGAGAPK</sequence>
<evidence type="ECO:0000313" key="11">
    <source>
        <dbReference type="Proteomes" id="UP000550787"/>
    </source>
</evidence>
<evidence type="ECO:0000256" key="9">
    <source>
        <dbReference type="SAM" id="Phobius"/>
    </source>
</evidence>
<dbReference type="GO" id="GO:0005886">
    <property type="term" value="C:plasma membrane"/>
    <property type="evidence" value="ECO:0007669"/>
    <property type="project" value="UniProtKB-SubCell"/>
</dbReference>
<dbReference type="InterPro" id="IPR050330">
    <property type="entry name" value="Bact_OuterMem_StrucFunc"/>
</dbReference>
<dbReference type="RefSeq" id="WP_012225120.1">
    <property type="nucleotide sequence ID" value="NZ_JABEQG010000009.1"/>
</dbReference>
<reference evidence="10 11" key="1">
    <citation type="submission" date="2020-04" db="EMBL/GenBank/DDBJ databases">
        <title>Description of novel Gluconacetobacter.</title>
        <authorList>
            <person name="Sombolestani A."/>
        </authorList>
    </citation>
    <scope>NUCLEOTIDE SEQUENCE [LARGE SCALE GENOMIC DNA]</scope>
    <source>
        <strain evidence="10 11">LMG 7603</strain>
    </source>
</reference>